<proteinExistence type="predicted"/>
<dbReference type="SUPFAM" id="SSF56300">
    <property type="entry name" value="Metallo-dependent phosphatases"/>
    <property type="match status" value="1"/>
</dbReference>
<dbReference type="InterPro" id="IPR029052">
    <property type="entry name" value="Metallo-depent_PP-like"/>
</dbReference>
<dbReference type="InterPro" id="IPR018946">
    <property type="entry name" value="PhoD-like_MPP"/>
</dbReference>
<evidence type="ECO:0000313" key="5">
    <source>
        <dbReference type="Proteomes" id="UP000422572"/>
    </source>
</evidence>
<feature type="domain" description="Phospholipase D N-terminal" evidence="3">
    <location>
        <begin position="45"/>
        <end position="145"/>
    </location>
</feature>
<evidence type="ECO:0000259" key="2">
    <source>
        <dbReference type="Pfam" id="PF09423"/>
    </source>
</evidence>
<dbReference type="InterPro" id="IPR006311">
    <property type="entry name" value="TAT_signal"/>
</dbReference>
<feature type="domain" description="PhoD-like phosphatase metallophosphatase" evidence="2">
    <location>
        <begin position="158"/>
        <end position="515"/>
    </location>
</feature>
<dbReference type="PANTHER" id="PTHR43606:SF2">
    <property type="entry name" value="ALKALINE PHOSPHATASE FAMILY PROTEIN (AFU_ORTHOLOGUE AFUA_5G03860)"/>
    <property type="match status" value="1"/>
</dbReference>
<reference evidence="4 5" key="1">
    <citation type="submission" date="2018-12" db="EMBL/GenBank/DDBJ databases">
        <title>Complete genome sequence of Streptomyces ficellus NRRL8067, the producer of ficellomycin, feldamycin and nojirimycin.</title>
        <authorList>
            <person name="Zhang H."/>
            <person name="Yue R."/>
            <person name="Liu Y."/>
            <person name="Li M."/>
            <person name="Mu H."/>
            <person name="Zhang J."/>
        </authorList>
    </citation>
    <scope>NUCLEOTIDE SEQUENCE [LARGE SCALE GENOMIC DNA]</scope>
    <source>
        <strain evidence="4 5">NRRL 8067</strain>
    </source>
</reference>
<feature type="signal peptide" evidence="1">
    <location>
        <begin position="1"/>
        <end position="35"/>
    </location>
</feature>
<sequence>MTSRLPSAPSRRTVVKAAAAGVVAAPVLASAPSAAADVRAPAFLHGVASGDPLPDGVLLWTRVTPSPDALPGSGKGPDTEVRWEVAEDRAFTRTVARGAVTATAATDHTVKVDVRGLRQETGYYFRFTAGTDASPAASPVGRTRTTPGVDATTDGVRFGVVSCANWESGHFSAYRHLAARTDLDAVLHLGDYIYEYPTGSYPEPKYVVRQHEPKHEIVTLADYRLRHATYKTDGDLQALHAAHPVIAIWDDHEFADDTWSGGADNHTPGTEGEWAARAAAAKQAYFEWMPVRASTEGTVYRRLRFGKLADLHLLDLRSFRSQQARTGSGEVDHPDRTITGRAQLDWLKAGLAASDAAWKLVGTSVMISPVAFGSLPSHLLGPVAELLGLPKGGLAINVDQWDGYTDDRKELLAHLTDRSVTNTVFLTGDIHMAWANDVPVTAATYPASRSAATEFVVTSVTSDNLDDILHVAPGTVSLVAATAIRGANRHVKWLDMDNHGYGVLDVTAERSQMDYYKVSDKTDPGASSAWVRSYRTLSGTQKVERVQAPVR</sequence>
<dbReference type="PANTHER" id="PTHR43606">
    <property type="entry name" value="PHOSPHATASE, PUTATIVE (AFU_ORTHOLOGUE AFUA_6G08710)-RELATED"/>
    <property type="match status" value="1"/>
</dbReference>
<dbReference type="KEGG" id="sfic:EIZ62_24790"/>
<dbReference type="Pfam" id="PF09423">
    <property type="entry name" value="PhoD"/>
    <property type="match status" value="1"/>
</dbReference>
<dbReference type="RefSeq" id="WP_156694858.1">
    <property type="nucleotide sequence ID" value="NZ_CP034279.1"/>
</dbReference>
<keyword evidence="5" id="KW-1185">Reference proteome</keyword>
<dbReference type="Gene3D" id="3.60.21.70">
    <property type="entry name" value="PhoD-like phosphatase"/>
    <property type="match status" value="1"/>
</dbReference>
<dbReference type="Pfam" id="PF16655">
    <property type="entry name" value="PhoD_N"/>
    <property type="match status" value="1"/>
</dbReference>
<organism evidence="4 5">
    <name type="scientific">Streptomyces ficellus</name>
    <dbReference type="NCBI Taxonomy" id="1977088"/>
    <lineage>
        <taxon>Bacteria</taxon>
        <taxon>Bacillati</taxon>
        <taxon>Actinomycetota</taxon>
        <taxon>Actinomycetes</taxon>
        <taxon>Kitasatosporales</taxon>
        <taxon>Streptomycetaceae</taxon>
        <taxon>Streptomyces</taxon>
    </lineage>
</organism>
<dbReference type="InterPro" id="IPR032093">
    <property type="entry name" value="PhoD_N"/>
</dbReference>
<dbReference type="EMBL" id="CP034279">
    <property type="protein sequence ID" value="QGV81099.1"/>
    <property type="molecule type" value="Genomic_DNA"/>
</dbReference>
<dbReference type="PROSITE" id="PS51318">
    <property type="entry name" value="TAT"/>
    <property type="match status" value="1"/>
</dbReference>
<evidence type="ECO:0000259" key="3">
    <source>
        <dbReference type="Pfam" id="PF16655"/>
    </source>
</evidence>
<gene>
    <name evidence="4" type="ORF">EIZ62_24790</name>
</gene>
<protein>
    <submittedName>
        <fullName evidence="4">Alkaline phosphatase</fullName>
    </submittedName>
</protein>
<dbReference type="InterPro" id="IPR038607">
    <property type="entry name" value="PhoD-like_sf"/>
</dbReference>
<dbReference type="InterPro" id="IPR052900">
    <property type="entry name" value="Phospholipid_Metab_Enz"/>
</dbReference>
<dbReference type="Proteomes" id="UP000422572">
    <property type="component" value="Chromosome"/>
</dbReference>
<accession>A0A6I6FP46</accession>
<dbReference type="AlphaFoldDB" id="A0A6I6FP46"/>
<dbReference type="OrthoDB" id="327733at2"/>
<evidence type="ECO:0000313" key="4">
    <source>
        <dbReference type="EMBL" id="QGV81099.1"/>
    </source>
</evidence>
<dbReference type="Gene3D" id="2.60.40.380">
    <property type="entry name" value="Purple acid phosphatase-like, N-terminal"/>
    <property type="match status" value="1"/>
</dbReference>
<evidence type="ECO:0000256" key="1">
    <source>
        <dbReference type="SAM" id="SignalP"/>
    </source>
</evidence>
<keyword evidence="1" id="KW-0732">Signal</keyword>
<name>A0A6I6FP46_9ACTN</name>
<dbReference type="CDD" id="cd07389">
    <property type="entry name" value="MPP_PhoD"/>
    <property type="match status" value="1"/>
</dbReference>
<feature type="chain" id="PRO_5039241167" evidence="1">
    <location>
        <begin position="36"/>
        <end position="551"/>
    </location>
</feature>